<feature type="transmembrane region" description="Helical" evidence="1">
    <location>
        <begin position="12"/>
        <end position="34"/>
    </location>
</feature>
<dbReference type="AlphaFoldDB" id="L9WJM5"/>
<protein>
    <submittedName>
        <fullName evidence="2">Uncharacterized protein</fullName>
    </submittedName>
</protein>
<gene>
    <name evidence="2" type="ORF">C493_21956</name>
</gene>
<evidence type="ECO:0000313" key="2">
    <source>
        <dbReference type="EMBL" id="ELY48543.1"/>
    </source>
</evidence>
<comment type="caution">
    <text evidence="2">The sequence shown here is derived from an EMBL/GenBank/DDBJ whole genome shotgun (WGS) entry which is preliminary data.</text>
</comment>
<organism evidence="2 3">
    <name type="scientific">Natronolimnohabitans innermongolicus JCM 12255</name>
    <dbReference type="NCBI Taxonomy" id="1227499"/>
    <lineage>
        <taxon>Archaea</taxon>
        <taxon>Methanobacteriati</taxon>
        <taxon>Methanobacteriota</taxon>
        <taxon>Stenosarchaea group</taxon>
        <taxon>Halobacteria</taxon>
        <taxon>Halobacteriales</taxon>
        <taxon>Natrialbaceae</taxon>
        <taxon>Natronolimnohabitans</taxon>
    </lineage>
</organism>
<sequence length="49" mass="5004">MIEAAALPAPVQATLLVGVILAQAVALYVGYGALERVATPLIETIANAR</sequence>
<name>L9WJM5_9EURY</name>
<accession>L9WJM5</accession>
<dbReference type="STRING" id="1227499.C493_21956"/>
<keyword evidence="1" id="KW-1133">Transmembrane helix</keyword>
<keyword evidence="1" id="KW-0812">Transmembrane</keyword>
<dbReference type="InterPro" id="IPR055934">
    <property type="entry name" value="DUF7512"/>
</dbReference>
<evidence type="ECO:0000313" key="3">
    <source>
        <dbReference type="Proteomes" id="UP000011602"/>
    </source>
</evidence>
<dbReference type="OrthoDB" id="255777at2157"/>
<dbReference type="eggNOG" id="arCOG10967">
    <property type="taxonomic scope" value="Archaea"/>
</dbReference>
<dbReference type="Pfam" id="PF24352">
    <property type="entry name" value="DUF7512"/>
    <property type="match status" value="1"/>
</dbReference>
<proteinExistence type="predicted"/>
<keyword evidence="3" id="KW-1185">Reference proteome</keyword>
<dbReference type="RefSeq" id="WP_007261635.1">
    <property type="nucleotide sequence ID" value="NZ_AOHZ01000111.1"/>
</dbReference>
<evidence type="ECO:0000256" key="1">
    <source>
        <dbReference type="SAM" id="Phobius"/>
    </source>
</evidence>
<dbReference type="EMBL" id="AOHZ01000111">
    <property type="protein sequence ID" value="ELY48543.1"/>
    <property type="molecule type" value="Genomic_DNA"/>
</dbReference>
<dbReference type="Proteomes" id="UP000011602">
    <property type="component" value="Unassembled WGS sequence"/>
</dbReference>
<reference evidence="2 3" key="1">
    <citation type="journal article" date="2014" name="PLoS Genet.">
        <title>Phylogenetically driven sequencing of extremely halophilic archaea reveals strategies for static and dynamic osmo-response.</title>
        <authorList>
            <person name="Becker E.A."/>
            <person name="Seitzer P.M."/>
            <person name="Tritt A."/>
            <person name="Larsen D."/>
            <person name="Krusor M."/>
            <person name="Yao A.I."/>
            <person name="Wu D."/>
            <person name="Madern D."/>
            <person name="Eisen J.A."/>
            <person name="Darling A.E."/>
            <person name="Facciotti M.T."/>
        </authorList>
    </citation>
    <scope>NUCLEOTIDE SEQUENCE [LARGE SCALE GENOMIC DNA]</scope>
    <source>
        <strain evidence="2 3">JCM 12255</strain>
    </source>
</reference>
<keyword evidence="1" id="KW-0472">Membrane</keyword>